<feature type="domain" description="Integrase catalytic" evidence="3">
    <location>
        <begin position="396"/>
        <end position="561"/>
    </location>
</feature>
<dbReference type="InterPro" id="IPR001584">
    <property type="entry name" value="Integrase_cat-core"/>
</dbReference>
<keyword evidence="1" id="KW-0645">Protease</keyword>
<dbReference type="SUPFAM" id="SSF53098">
    <property type="entry name" value="Ribonuclease H-like"/>
    <property type="match status" value="1"/>
</dbReference>
<dbReference type="InterPro" id="IPR036397">
    <property type="entry name" value="RNaseH_sf"/>
</dbReference>
<dbReference type="InterPro" id="IPR012337">
    <property type="entry name" value="RNaseH-like_sf"/>
</dbReference>
<feature type="region of interest" description="Disordered" evidence="2">
    <location>
        <begin position="100"/>
        <end position="121"/>
    </location>
</feature>
<dbReference type="InterPro" id="IPR039537">
    <property type="entry name" value="Retrotran_Ty1/copia-like"/>
</dbReference>
<protein>
    <recommendedName>
        <fullName evidence="3">Integrase catalytic domain-containing protein</fullName>
    </recommendedName>
</protein>
<gene>
    <name evidence="4" type="ORF">D5086_0000239530</name>
</gene>
<sequence>MQLLDLDKGTQSVDTYLRHAKSIVDALISINKPVPNEDLVITTLHGLGPDYLMLRIALTQNPPLPNFTELRARILSFDAQQSRPTDSPTAIALFNHTYAPSTRRDHHPNTGHQFPTSGHPNNGRFRRGCYSQQCAAPQSQVGFSFPMQQQHVPPSGPFTSPAWAARPPPNGILGPAPQWCPNCHSSHHGLFQCPHRFSGPNTATPFVGVHYAADPNWYSDTGATHHMTAMPINNSQPYGGPHNVYMGNRDSMFISHTGNLPFSLGSFTFILQNVFRIPSIRKNLLSVAHFTKDNHVFFLFAPDFYQIYCLHTGCLLFQGPCKDGLYSLNLSNVSTSPQALASVHSSIWHNRSGHPSSNVFAHLSPIINSKLSFPSFCRDCALNKSHQLPFTSTKKTANTPFHIIHNDVWSSSTIFVSGFKYYVLFTDEFSRYTWIYSMRRKNEVLTHFQTLVAKIQNIFHQTIQFLQSDNETEYINNAFPHYGKSLGIQQRFSCPHTPQQNGLAERKHRHIATMTRNLLLISSTPHNLWVEAVLTSVYLINLLPTPTLHWDTPHTRLYGSPSFYSSLRVFGCSCFPHLGSYVSNKLSSCSIECIFLGYSSQHKGYCCLDPTTDRVYIFRHVIFNKTVFPYKQLQAHSFLDVGLLEFTPLSSSELPQLVPSGPNSPAKNNNSPCLVSQPEQCEMDTEFPITTSLATS</sequence>
<dbReference type="InterPro" id="IPR054722">
    <property type="entry name" value="PolX-like_BBD"/>
</dbReference>
<dbReference type="Gene3D" id="3.30.420.10">
    <property type="entry name" value="Ribonuclease H-like superfamily/Ribonuclease H"/>
    <property type="match status" value="1"/>
</dbReference>
<dbReference type="PROSITE" id="PS50994">
    <property type="entry name" value="INTEGRASE"/>
    <property type="match status" value="1"/>
</dbReference>
<dbReference type="GO" id="GO:0008233">
    <property type="term" value="F:peptidase activity"/>
    <property type="evidence" value="ECO:0007669"/>
    <property type="project" value="UniProtKB-KW"/>
</dbReference>
<dbReference type="Pfam" id="PF00665">
    <property type="entry name" value="rve"/>
    <property type="match status" value="1"/>
</dbReference>
<evidence type="ECO:0000259" key="3">
    <source>
        <dbReference type="PROSITE" id="PS50994"/>
    </source>
</evidence>
<dbReference type="Pfam" id="PF13976">
    <property type="entry name" value="gag_pre-integrs"/>
    <property type="match status" value="1"/>
</dbReference>
<feature type="compositionally biased region" description="Polar residues" evidence="2">
    <location>
        <begin position="110"/>
        <end position="120"/>
    </location>
</feature>
<dbReference type="GO" id="GO:0003676">
    <property type="term" value="F:nucleic acid binding"/>
    <property type="evidence" value="ECO:0007669"/>
    <property type="project" value="InterPro"/>
</dbReference>
<evidence type="ECO:0000313" key="4">
    <source>
        <dbReference type="EMBL" id="TKR86304.1"/>
    </source>
</evidence>
<dbReference type="STRING" id="43335.A0A4U5NT30"/>
<name>A0A4U5NT30_POPAL</name>
<evidence type="ECO:0000256" key="1">
    <source>
        <dbReference type="ARBA" id="ARBA00022670"/>
    </source>
</evidence>
<organism evidence="4">
    <name type="scientific">Populus alba</name>
    <name type="common">White poplar</name>
    <dbReference type="NCBI Taxonomy" id="43335"/>
    <lineage>
        <taxon>Eukaryota</taxon>
        <taxon>Viridiplantae</taxon>
        <taxon>Streptophyta</taxon>
        <taxon>Embryophyta</taxon>
        <taxon>Tracheophyta</taxon>
        <taxon>Spermatophyta</taxon>
        <taxon>Magnoliopsida</taxon>
        <taxon>eudicotyledons</taxon>
        <taxon>Gunneridae</taxon>
        <taxon>Pentapetalae</taxon>
        <taxon>rosids</taxon>
        <taxon>fabids</taxon>
        <taxon>Malpighiales</taxon>
        <taxon>Salicaceae</taxon>
        <taxon>Saliceae</taxon>
        <taxon>Populus</taxon>
    </lineage>
</organism>
<dbReference type="Pfam" id="PF22936">
    <property type="entry name" value="Pol_BBD"/>
    <property type="match status" value="1"/>
</dbReference>
<proteinExistence type="predicted"/>
<accession>A0A4U5NT30</accession>
<comment type="caution">
    <text evidence="4">The sequence shown here is derived from an EMBL/GenBank/DDBJ whole genome shotgun (WGS) entry which is preliminary data.</text>
</comment>
<keyword evidence="1" id="KW-0378">Hydrolase</keyword>
<dbReference type="PANTHER" id="PTHR42648:SF26">
    <property type="entry name" value="INTEGRASE CATALYTIC DOMAIN-CONTAINING PROTEIN"/>
    <property type="match status" value="1"/>
</dbReference>
<dbReference type="GO" id="GO:0006508">
    <property type="term" value="P:proteolysis"/>
    <property type="evidence" value="ECO:0007669"/>
    <property type="project" value="UniProtKB-KW"/>
</dbReference>
<reference evidence="4" key="1">
    <citation type="submission" date="2018-10" db="EMBL/GenBank/DDBJ databases">
        <title>Population genomic analysis revealed the cold adaptation of white poplar.</title>
        <authorList>
            <person name="Liu Y.-J."/>
        </authorList>
    </citation>
    <scope>NUCLEOTIDE SEQUENCE [LARGE SCALE GENOMIC DNA]</scope>
    <source>
        <strain evidence="4">PAL-ZL1</strain>
    </source>
</reference>
<dbReference type="AlphaFoldDB" id="A0A4U5NT30"/>
<dbReference type="PANTHER" id="PTHR42648">
    <property type="entry name" value="TRANSPOSASE, PUTATIVE-RELATED"/>
    <property type="match status" value="1"/>
</dbReference>
<dbReference type="Pfam" id="PF25597">
    <property type="entry name" value="SH3_retrovirus"/>
    <property type="match status" value="1"/>
</dbReference>
<dbReference type="EMBL" id="RCHU01000916">
    <property type="protein sequence ID" value="TKR86304.1"/>
    <property type="molecule type" value="Genomic_DNA"/>
</dbReference>
<dbReference type="InterPro" id="IPR025724">
    <property type="entry name" value="GAG-pre-integrase_dom"/>
</dbReference>
<dbReference type="GO" id="GO:0015074">
    <property type="term" value="P:DNA integration"/>
    <property type="evidence" value="ECO:0007669"/>
    <property type="project" value="InterPro"/>
</dbReference>
<evidence type="ECO:0000256" key="2">
    <source>
        <dbReference type="SAM" id="MobiDB-lite"/>
    </source>
</evidence>
<dbReference type="InterPro" id="IPR057670">
    <property type="entry name" value="SH3_retrovirus"/>
</dbReference>